<accession>A0A1H7U872</accession>
<keyword evidence="2" id="KW-1185">Reference proteome</keyword>
<dbReference type="AlphaFoldDB" id="A0A1H7U872"/>
<dbReference type="Proteomes" id="UP000199120">
    <property type="component" value="Unassembled WGS sequence"/>
</dbReference>
<sequence>MRTSVALTDEDVVKMTDAAVAHAVANRWSVTVAIGVSGVKSEQDAAVARAGIVALGTG</sequence>
<gene>
    <name evidence="1" type="ORF">SAMN05192542_11827</name>
</gene>
<organism evidence="1 2">
    <name type="scientific">Paraburkholderia caballeronis</name>
    <dbReference type="NCBI Taxonomy" id="416943"/>
    <lineage>
        <taxon>Bacteria</taxon>
        <taxon>Pseudomonadati</taxon>
        <taxon>Pseudomonadota</taxon>
        <taxon>Betaproteobacteria</taxon>
        <taxon>Burkholderiales</taxon>
        <taxon>Burkholderiaceae</taxon>
        <taxon>Paraburkholderia</taxon>
    </lineage>
</organism>
<name>A0A1H7U872_9BURK</name>
<reference evidence="2" key="1">
    <citation type="submission" date="2016-10" db="EMBL/GenBank/DDBJ databases">
        <authorList>
            <person name="Varghese N."/>
            <person name="Submissions S."/>
        </authorList>
    </citation>
    <scope>NUCLEOTIDE SEQUENCE [LARGE SCALE GENOMIC DNA]</scope>
    <source>
        <strain evidence="2">LMG 26416</strain>
    </source>
</reference>
<proteinExistence type="predicted"/>
<evidence type="ECO:0000313" key="2">
    <source>
        <dbReference type="Proteomes" id="UP000199120"/>
    </source>
</evidence>
<dbReference type="EMBL" id="FOAJ01000018">
    <property type="protein sequence ID" value="SEL93019.1"/>
    <property type="molecule type" value="Genomic_DNA"/>
</dbReference>
<dbReference type="RefSeq" id="WP_167627035.1">
    <property type="nucleotide sequence ID" value="NZ_FNSR01000001.1"/>
</dbReference>
<dbReference type="STRING" id="416943.SAMN05445871_2475"/>
<protein>
    <submittedName>
        <fullName evidence="1">Uncharacterized protein</fullName>
    </submittedName>
</protein>
<evidence type="ECO:0000313" key="1">
    <source>
        <dbReference type="EMBL" id="SEL93019.1"/>
    </source>
</evidence>